<evidence type="ECO:0000256" key="1">
    <source>
        <dbReference type="SAM" id="Phobius"/>
    </source>
</evidence>
<proteinExistence type="predicted"/>
<keyword evidence="1" id="KW-0472">Membrane</keyword>
<keyword evidence="1" id="KW-0812">Transmembrane</keyword>
<sequence length="97" mass="10832">MTASPQILGAIEIILVVFAIIVFILIILLVLLITILLLCLYFNKWSKYITGNYPRNAELDELKGPESQVAENPLPESGVETMKVSYISPQVEQNLNV</sequence>
<organism evidence="2 3">
    <name type="scientific">Oopsacas minuta</name>
    <dbReference type="NCBI Taxonomy" id="111878"/>
    <lineage>
        <taxon>Eukaryota</taxon>
        <taxon>Metazoa</taxon>
        <taxon>Porifera</taxon>
        <taxon>Hexactinellida</taxon>
        <taxon>Hexasterophora</taxon>
        <taxon>Lyssacinosida</taxon>
        <taxon>Leucopsacidae</taxon>
        <taxon>Oopsacas</taxon>
    </lineage>
</organism>
<keyword evidence="1" id="KW-1133">Transmembrane helix</keyword>
<evidence type="ECO:0000313" key="3">
    <source>
        <dbReference type="Proteomes" id="UP001165289"/>
    </source>
</evidence>
<evidence type="ECO:0000313" key="2">
    <source>
        <dbReference type="EMBL" id="KAI6658462.1"/>
    </source>
</evidence>
<reference evidence="2 3" key="1">
    <citation type="journal article" date="2023" name="BMC Biol.">
        <title>The compact genome of the sponge Oopsacas minuta (Hexactinellida) is lacking key metazoan core genes.</title>
        <authorList>
            <person name="Santini S."/>
            <person name="Schenkelaars Q."/>
            <person name="Jourda C."/>
            <person name="Duchesne M."/>
            <person name="Belahbib H."/>
            <person name="Rocher C."/>
            <person name="Selva M."/>
            <person name="Riesgo A."/>
            <person name="Vervoort M."/>
            <person name="Leys S.P."/>
            <person name="Kodjabachian L."/>
            <person name="Le Bivic A."/>
            <person name="Borchiellini C."/>
            <person name="Claverie J.M."/>
            <person name="Renard E."/>
        </authorList>
    </citation>
    <scope>NUCLEOTIDE SEQUENCE [LARGE SCALE GENOMIC DNA]</scope>
    <source>
        <strain evidence="2">SPO-2</strain>
    </source>
</reference>
<dbReference type="EMBL" id="JAKMXF010000088">
    <property type="protein sequence ID" value="KAI6658462.1"/>
    <property type="molecule type" value="Genomic_DNA"/>
</dbReference>
<comment type="caution">
    <text evidence="2">The sequence shown here is derived from an EMBL/GenBank/DDBJ whole genome shotgun (WGS) entry which is preliminary data.</text>
</comment>
<dbReference type="Proteomes" id="UP001165289">
    <property type="component" value="Unassembled WGS sequence"/>
</dbReference>
<feature type="transmembrane region" description="Helical" evidence="1">
    <location>
        <begin position="13"/>
        <end position="42"/>
    </location>
</feature>
<protein>
    <submittedName>
        <fullName evidence="2">Uncharacterized protein</fullName>
    </submittedName>
</protein>
<accession>A0AAV7KAG0</accession>
<name>A0AAV7KAG0_9METZ</name>
<dbReference type="AlphaFoldDB" id="A0AAV7KAG0"/>
<keyword evidence="3" id="KW-1185">Reference proteome</keyword>
<gene>
    <name evidence="2" type="ORF">LOD99_15262</name>
</gene>